<sequence>MLHHARPAPRTSSRAPRARALAVTTACALLATACGGSHGGGKAAQGTLTVSYETAKPRDVRDRDFLRGRKLAEQVADDLNGALRLPRDIAVTGRSCPEGDFPDYDPETGRVTLCYGYVGEVRSMFEDADDERDGRRDGKQNGRRDAGDRTAGVVTETLYHELAHALIHRLDLRFTGHEEDVADQFAAYRLIPRGAAGRAALRDAADNYAQYAADSDPSDDDPSDEHAPDAARSANYLCYLYGSAPTGNEKLVDGKRLTKDRAEQCQDEYRSLRRGWDALLAPHAAGR</sequence>
<reference evidence="3" key="1">
    <citation type="journal article" date="2019" name="Int. J. Syst. Evol. Microbiol.">
        <title>The Global Catalogue of Microorganisms (GCM) 10K type strain sequencing project: providing services to taxonomists for standard genome sequencing and annotation.</title>
        <authorList>
            <consortium name="The Broad Institute Genomics Platform"/>
            <consortium name="The Broad Institute Genome Sequencing Center for Infectious Disease"/>
            <person name="Wu L."/>
            <person name="Ma J."/>
        </authorList>
    </citation>
    <scope>NUCLEOTIDE SEQUENCE [LARGE SCALE GENOMIC DNA]</scope>
    <source>
        <strain evidence="3">JCM 4788</strain>
    </source>
</reference>
<dbReference type="PROSITE" id="PS51257">
    <property type="entry name" value="PROKAR_LIPOPROTEIN"/>
    <property type="match status" value="1"/>
</dbReference>
<keyword evidence="3" id="KW-1185">Reference proteome</keyword>
<feature type="region of interest" description="Disordered" evidence="1">
    <location>
        <begin position="126"/>
        <end position="149"/>
    </location>
</feature>
<evidence type="ECO:0000256" key="1">
    <source>
        <dbReference type="SAM" id="MobiDB-lite"/>
    </source>
</evidence>
<accession>A0ABP3IRL8</accession>
<dbReference type="RefSeq" id="WP_344025749.1">
    <property type="nucleotide sequence ID" value="NZ_BAAABX010000044.1"/>
</dbReference>
<name>A0ABP3IRL8_9ACTN</name>
<dbReference type="InterPro" id="IPR025644">
    <property type="entry name" value="DUF4344"/>
</dbReference>
<dbReference type="Pfam" id="PF14247">
    <property type="entry name" value="DUF4344"/>
    <property type="match status" value="1"/>
</dbReference>
<dbReference type="Proteomes" id="UP001500879">
    <property type="component" value="Unassembled WGS sequence"/>
</dbReference>
<feature type="compositionally biased region" description="Basic and acidic residues" evidence="1">
    <location>
        <begin position="132"/>
        <end position="148"/>
    </location>
</feature>
<dbReference type="EMBL" id="BAAABX010000044">
    <property type="protein sequence ID" value="GAA0412889.1"/>
    <property type="molecule type" value="Genomic_DNA"/>
</dbReference>
<comment type="caution">
    <text evidence="2">The sequence shown here is derived from an EMBL/GenBank/DDBJ whole genome shotgun (WGS) entry which is preliminary data.</text>
</comment>
<gene>
    <name evidence="2" type="ORF">GCM10010357_37510</name>
</gene>
<protein>
    <submittedName>
        <fullName evidence="2">DUF4344 domain-containing metallopeptidase</fullName>
    </submittedName>
</protein>
<proteinExistence type="predicted"/>
<evidence type="ECO:0000313" key="2">
    <source>
        <dbReference type="EMBL" id="GAA0412889.1"/>
    </source>
</evidence>
<evidence type="ECO:0000313" key="3">
    <source>
        <dbReference type="Proteomes" id="UP001500879"/>
    </source>
</evidence>
<organism evidence="2 3">
    <name type="scientific">Streptomyces luteireticuli</name>
    <dbReference type="NCBI Taxonomy" id="173858"/>
    <lineage>
        <taxon>Bacteria</taxon>
        <taxon>Bacillati</taxon>
        <taxon>Actinomycetota</taxon>
        <taxon>Actinomycetes</taxon>
        <taxon>Kitasatosporales</taxon>
        <taxon>Streptomycetaceae</taxon>
        <taxon>Streptomyces</taxon>
    </lineage>
</organism>